<dbReference type="SUPFAM" id="SSF56601">
    <property type="entry name" value="beta-lactamase/transpeptidase-like"/>
    <property type="match status" value="1"/>
</dbReference>
<evidence type="ECO:0000259" key="2">
    <source>
        <dbReference type="Pfam" id="PF00144"/>
    </source>
</evidence>
<dbReference type="PANTHER" id="PTHR43283">
    <property type="entry name" value="BETA-LACTAMASE-RELATED"/>
    <property type="match status" value="1"/>
</dbReference>
<feature type="non-terminal residue" evidence="3">
    <location>
        <position position="292"/>
    </location>
</feature>
<dbReference type="AlphaFoldDB" id="A0A6J4L9U3"/>
<organism evidence="3">
    <name type="scientific">uncultured Gemmatimonadaceae bacterium</name>
    <dbReference type="NCBI Taxonomy" id="246130"/>
    <lineage>
        <taxon>Bacteria</taxon>
        <taxon>Pseudomonadati</taxon>
        <taxon>Gemmatimonadota</taxon>
        <taxon>Gemmatimonadia</taxon>
        <taxon>Gemmatimonadales</taxon>
        <taxon>Gemmatimonadaceae</taxon>
        <taxon>environmental samples</taxon>
    </lineage>
</organism>
<sequence>MLPLFATLCTLTIGTLTVGTGLPCAVPSEVAVSPERLASLDVVVRQGLAAGGYPGAAVVVGRRGGVVWERGYGRVSWAPDADPVHTDTTLYDLASLTKVVATTAAAMVLYDRGQLDLDAPVRRYLPAFTGGGRERVTVRQLLSHRSGLPAGRDLWRVAHSPAAARRAVLRTPLHAPPGARTEYSDLGADVLGFVVEAVAKQPLDRFVRARVYQPLGMRHTGFRLTRPQRARAAPTELAPPRGYALRGEVHDENAYALGGVAGHAGLFSTASDLSIFAQTLLNGGTYNGVRVF</sequence>
<evidence type="ECO:0000313" key="3">
    <source>
        <dbReference type="EMBL" id="CAA9325078.1"/>
    </source>
</evidence>
<dbReference type="EMBL" id="CADCTU010000511">
    <property type="protein sequence ID" value="CAA9325078.1"/>
    <property type="molecule type" value="Genomic_DNA"/>
</dbReference>
<protein>
    <submittedName>
        <fullName evidence="3">Beta-lactamase class C-like and penicillin binding proteins (PBPs) superfamily</fullName>
    </submittedName>
</protein>
<accession>A0A6J4L9U3</accession>
<dbReference type="Gene3D" id="3.40.710.10">
    <property type="entry name" value="DD-peptidase/beta-lactamase superfamily"/>
    <property type="match status" value="1"/>
</dbReference>
<gene>
    <name evidence="3" type="ORF">AVDCRST_MAG11-2188</name>
</gene>
<reference evidence="3" key="1">
    <citation type="submission" date="2020-02" db="EMBL/GenBank/DDBJ databases">
        <authorList>
            <person name="Meier V. D."/>
        </authorList>
    </citation>
    <scope>NUCLEOTIDE SEQUENCE</scope>
    <source>
        <strain evidence="3">AVDCRST_MAG11</strain>
    </source>
</reference>
<name>A0A6J4L9U3_9BACT</name>
<feature type="domain" description="Beta-lactamase-related" evidence="2">
    <location>
        <begin position="43"/>
        <end position="284"/>
    </location>
</feature>
<dbReference type="PANTHER" id="PTHR43283:SF11">
    <property type="entry name" value="BETA-LACTAMASE-RELATED DOMAIN-CONTAINING PROTEIN"/>
    <property type="match status" value="1"/>
</dbReference>
<dbReference type="GO" id="GO:0016787">
    <property type="term" value="F:hydrolase activity"/>
    <property type="evidence" value="ECO:0007669"/>
    <property type="project" value="UniProtKB-KW"/>
</dbReference>
<keyword evidence="1" id="KW-0378">Hydrolase</keyword>
<dbReference type="Pfam" id="PF00144">
    <property type="entry name" value="Beta-lactamase"/>
    <property type="match status" value="1"/>
</dbReference>
<proteinExistence type="predicted"/>
<dbReference type="InterPro" id="IPR050789">
    <property type="entry name" value="Diverse_Enzym_Activities"/>
</dbReference>
<dbReference type="InterPro" id="IPR001466">
    <property type="entry name" value="Beta-lactam-related"/>
</dbReference>
<dbReference type="InterPro" id="IPR012338">
    <property type="entry name" value="Beta-lactam/transpept-like"/>
</dbReference>
<evidence type="ECO:0000256" key="1">
    <source>
        <dbReference type="ARBA" id="ARBA00022801"/>
    </source>
</evidence>